<dbReference type="Proteomes" id="UP000518300">
    <property type="component" value="Unassembled WGS sequence"/>
</dbReference>
<dbReference type="EMBL" id="JABBJJ010000269">
    <property type="protein sequence ID" value="NMO20766.1"/>
    <property type="molecule type" value="Genomic_DNA"/>
</dbReference>
<protein>
    <submittedName>
        <fullName evidence="1">SRPBCC family protein</fullName>
    </submittedName>
</protein>
<sequence>MEVRNIHERFLPVPPERLAPLLDSLASREDGLWPHERWPRMRFDRPLAVGASGGHGPIRYDVEGYEPGRRVRFRFRAPRGFDGWHALVVEPAEGGVLLRHELEMAARGPARLSWPVVFRPLHDALVEDALDKAELAVTGRVARPARWGWRVRVLRAALARQGRGRSSGRPSP</sequence>
<name>A0A848LSM3_9BACT</name>
<comment type="caution">
    <text evidence="1">The sequence shown here is derived from an EMBL/GenBank/DDBJ whole genome shotgun (WGS) entry which is preliminary data.</text>
</comment>
<evidence type="ECO:0000313" key="1">
    <source>
        <dbReference type="EMBL" id="NMO20766.1"/>
    </source>
</evidence>
<accession>A0A848LSM3</accession>
<evidence type="ECO:0000313" key="2">
    <source>
        <dbReference type="Proteomes" id="UP000518300"/>
    </source>
</evidence>
<organism evidence="1 2">
    <name type="scientific">Pyxidicoccus fallax</name>
    <dbReference type="NCBI Taxonomy" id="394095"/>
    <lineage>
        <taxon>Bacteria</taxon>
        <taxon>Pseudomonadati</taxon>
        <taxon>Myxococcota</taxon>
        <taxon>Myxococcia</taxon>
        <taxon>Myxococcales</taxon>
        <taxon>Cystobacterineae</taxon>
        <taxon>Myxococcaceae</taxon>
        <taxon>Pyxidicoccus</taxon>
    </lineage>
</organism>
<keyword evidence="2" id="KW-1185">Reference proteome</keyword>
<gene>
    <name evidence="1" type="ORF">HG543_38855</name>
</gene>
<reference evidence="1 2" key="1">
    <citation type="submission" date="2020-04" db="EMBL/GenBank/DDBJ databases">
        <title>Draft genome of Pyxidicoccus fallax type strain.</title>
        <authorList>
            <person name="Whitworth D.E."/>
        </authorList>
    </citation>
    <scope>NUCLEOTIDE SEQUENCE [LARGE SCALE GENOMIC DNA]</scope>
    <source>
        <strain evidence="1 2">DSM 14698</strain>
    </source>
</reference>
<dbReference type="SUPFAM" id="SSF55961">
    <property type="entry name" value="Bet v1-like"/>
    <property type="match status" value="1"/>
</dbReference>
<dbReference type="AlphaFoldDB" id="A0A848LSM3"/>
<dbReference type="RefSeq" id="WP_169349973.1">
    <property type="nucleotide sequence ID" value="NZ_JABBJJ010000269.1"/>
</dbReference>
<proteinExistence type="predicted"/>